<gene>
    <name evidence="1" type="ORF">K5V21_13685</name>
</gene>
<comment type="caution">
    <text evidence="1">The sequence shown here is derived from an EMBL/GenBank/DDBJ whole genome shotgun (WGS) entry which is preliminary data.</text>
</comment>
<evidence type="ECO:0000313" key="2">
    <source>
        <dbReference type="Proteomes" id="UP001299068"/>
    </source>
</evidence>
<keyword evidence="2" id="KW-1185">Reference proteome</keyword>
<dbReference type="Proteomes" id="UP001299068">
    <property type="component" value="Unassembled WGS sequence"/>
</dbReference>
<organism evidence="1 2">
    <name type="scientific">Clostridium sardiniense</name>
    <name type="common">Clostridium absonum</name>
    <dbReference type="NCBI Taxonomy" id="29369"/>
    <lineage>
        <taxon>Bacteria</taxon>
        <taxon>Bacillati</taxon>
        <taxon>Bacillota</taxon>
        <taxon>Clostridia</taxon>
        <taxon>Eubacteriales</taxon>
        <taxon>Clostridiaceae</taxon>
        <taxon>Clostridium</taxon>
    </lineage>
</organism>
<sequence length="109" mass="12620">MSNNERLLTVKDLASRWQKTELTIRRYVSEGVLTPCKGVPGVMFAPSYIRELEGVKLDKMSPTERKRLEDRIIKLEKIIQLQSEKLSEIINLGARSMELLIDVNKKDYI</sequence>
<protein>
    <submittedName>
        <fullName evidence="1">Histidine kinase</fullName>
    </submittedName>
</protein>
<proteinExistence type="predicted"/>
<evidence type="ECO:0000313" key="1">
    <source>
        <dbReference type="EMBL" id="MBY0756497.1"/>
    </source>
</evidence>
<dbReference type="RefSeq" id="WP_221861742.1">
    <property type="nucleotide sequence ID" value="NZ_JAIKTU010000011.1"/>
</dbReference>
<reference evidence="1 2" key="1">
    <citation type="journal article" date="2021" name="Cell Host Microbe">
        <title>in vivo commensal control of Clostridioides difficile virulence.</title>
        <authorList>
            <person name="Girinathan B.P."/>
            <person name="Dibenedetto N."/>
            <person name="Worley J.N."/>
            <person name="Peltier J."/>
            <person name="Arrieta-Ortiz M.L."/>
            <person name="Rupa Christinal Immanuel S."/>
            <person name="Lavin R."/>
            <person name="Delaney M.L."/>
            <person name="Cummins C."/>
            <person name="Hoffmann M."/>
            <person name="Luo Y."/>
            <person name="Gonzalez-Escalona N."/>
            <person name="Allard M."/>
            <person name="Onderdonk A.B."/>
            <person name="Gerber G.K."/>
            <person name="Sonenshein A.L."/>
            <person name="Baliga N."/>
            <person name="Dupuy B."/>
            <person name="Bry L."/>
        </authorList>
    </citation>
    <scope>NUCLEOTIDE SEQUENCE [LARGE SCALE GENOMIC DNA]</scope>
    <source>
        <strain evidence="1 2">DSM 599</strain>
    </source>
</reference>
<keyword evidence="1" id="KW-0418">Kinase</keyword>
<dbReference type="GO" id="GO:0016301">
    <property type="term" value="F:kinase activity"/>
    <property type="evidence" value="ECO:0007669"/>
    <property type="project" value="UniProtKB-KW"/>
</dbReference>
<name>A0ABS7L171_CLOSR</name>
<accession>A0ABS7L171</accession>
<keyword evidence="1" id="KW-0808">Transferase</keyword>
<dbReference type="EMBL" id="JAIKTU010000011">
    <property type="protein sequence ID" value="MBY0756497.1"/>
    <property type="molecule type" value="Genomic_DNA"/>
</dbReference>